<dbReference type="AlphaFoldDB" id="A0A7J9G405"/>
<evidence type="ECO:0000313" key="2">
    <source>
        <dbReference type="Proteomes" id="UP000593560"/>
    </source>
</evidence>
<sequence>MAGIAILLDLYQKKPSFCSPQSFHSSGLFSASAAAASAAATVAAGTPFAARFLFGYVYIKVYVYFVLNGNLPKFMAFDGISAAIFTDRVYVRVVSIVSNFAFYHYIRQLGLVLRANYPKVSHCDAGAVLPEHYISNTQRSSEDFFKNDALKYSVKEYKIELKPLFSAFELRPFALTTLRSFLLFYLPLLEPSLNIEEDEEDFPQDSPEERRVDLVVPLKKSVKQIIRETTVVTTRRILERLAVIYVSQRMAWKLLKVWPTYADVPKSAVRKSQRGMPATVYFFRVSRTTFRGHLLGVTAAWIVQTGIEIYRCFSRITNSDESDEANVTVRAKLLGKKISGITIRCGASLIFASIGAGICATLFRPSVGQWIGCAAGDLAGPIVVSVCLEKVFHVDL</sequence>
<organism evidence="1 2">
    <name type="scientific">Gossypium harknessii</name>
    <dbReference type="NCBI Taxonomy" id="34285"/>
    <lineage>
        <taxon>Eukaryota</taxon>
        <taxon>Viridiplantae</taxon>
        <taxon>Streptophyta</taxon>
        <taxon>Embryophyta</taxon>
        <taxon>Tracheophyta</taxon>
        <taxon>Spermatophyta</taxon>
        <taxon>Magnoliopsida</taxon>
        <taxon>eudicotyledons</taxon>
        <taxon>Gunneridae</taxon>
        <taxon>Pentapetalae</taxon>
        <taxon>rosids</taxon>
        <taxon>malvids</taxon>
        <taxon>Malvales</taxon>
        <taxon>Malvaceae</taxon>
        <taxon>Malvoideae</taxon>
        <taxon>Gossypium</taxon>
    </lineage>
</organism>
<dbReference type="EMBL" id="JABFAD010000002">
    <property type="protein sequence ID" value="MBA0792300.1"/>
    <property type="molecule type" value="Genomic_DNA"/>
</dbReference>
<dbReference type="Proteomes" id="UP000593560">
    <property type="component" value="Unassembled WGS sequence"/>
</dbReference>
<protein>
    <submittedName>
        <fullName evidence="1">Uncharacterized protein</fullName>
    </submittedName>
</protein>
<reference evidence="1 2" key="1">
    <citation type="journal article" date="2019" name="Genome Biol. Evol.">
        <title>Insights into the evolution of the New World diploid cottons (Gossypium, subgenus Houzingenia) based on genome sequencing.</title>
        <authorList>
            <person name="Grover C.E."/>
            <person name="Arick M.A. 2nd"/>
            <person name="Thrash A."/>
            <person name="Conover J.L."/>
            <person name="Sanders W.S."/>
            <person name="Peterson D.G."/>
            <person name="Frelichowski J.E."/>
            <person name="Scheffler J.A."/>
            <person name="Scheffler B.E."/>
            <person name="Wendel J.F."/>
        </authorList>
    </citation>
    <scope>NUCLEOTIDE SEQUENCE [LARGE SCALE GENOMIC DNA]</scope>
    <source>
        <strain evidence="1">0</strain>
        <tissue evidence="1">Leaf</tissue>
    </source>
</reference>
<keyword evidence="2" id="KW-1185">Reference proteome</keyword>
<name>A0A7J9G405_9ROSI</name>
<comment type="caution">
    <text evidence="1">The sequence shown here is derived from an EMBL/GenBank/DDBJ whole genome shotgun (WGS) entry which is preliminary data.</text>
</comment>
<proteinExistence type="predicted"/>
<dbReference type="PANTHER" id="PTHR36074">
    <property type="entry name" value="ISOPENTENYL-DIPHOSPHATE DELTA-ISOMERASE"/>
    <property type="match status" value="1"/>
</dbReference>
<accession>A0A7J9G405</accession>
<dbReference type="OrthoDB" id="1925570at2759"/>
<dbReference type="PANTHER" id="PTHR36074:SF1">
    <property type="entry name" value="ISOPENTENYL-DIPHOSPHATE DELTA-ISOMERASE"/>
    <property type="match status" value="1"/>
</dbReference>
<gene>
    <name evidence="1" type="ORF">Gohar_016809</name>
</gene>
<evidence type="ECO:0000313" key="1">
    <source>
        <dbReference type="EMBL" id="MBA0792300.1"/>
    </source>
</evidence>